<dbReference type="GO" id="GO:0031347">
    <property type="term" value="P:regulation of defense response"/>
    <property type="evidence" value="ECO:0007669"/>
    <property type="project" value="UniProtKB-UniRule"/>
</dbReference>
<feature type="region of interest" description="Disordered" evidence="3">
    <location>
        <begin position="63"/>
        <end position="105"/>
    </location>
</feature>
<feature type="compositionally biased region" description="Low complexity" evidence="3">
    <location>
        <begin position="164"/>
        <end position="174"/>
    </location>
</feature>
<dbReference type="SMART" id="SM00979">
    <property type="entry name" value="TIFY"/>
    <property type="match status" value="1"/>
</dbReference>
<keyword evidence="2" id="KW-0539">Nucleus</keyword>
<name>A0AAV2FMP2_9ROSI</name>
<dbReference type="PANTHER" id="PTHR33077:SF52">
    <property type="entry name" value="PROTEIN TIFY 11D"/>
    <property type="match status" value="1"/>
</dbReference>
<dbReference type="GO" id="GO:0009611">
    <property type="term" value="P:response to wounding"/>
    <property type="evidence" value="ECO:0007669"/>
    <property type="project" value="UniProtKB-UniRule"/>
</dbReference>
<dbReference type="GO" id="GO:2000022">
    <property type="term" value="P:regulation of jasmonic acid mediated signaling pathway"/>
    <property type="evidence" value="ECO:0007669"/>
    <property type="project" value="UniProtKB-UniRule"/>
</dbReference>
<dbReference type="Proteomes" id="UP001497516">
    <property type="component" value="Chromosome 7"/>
</dbReference>
<evidence type="ECO:0000313" key="6">
    <source>
        <dbReference type="Proteomes" id="UP001497516"/>
    </source>
</evidence>
<evidence type="ECO:0000259" key="4">
    <source>
        <dbReference type="PROSITE" id="PS51320"/>
    </source>
</evidence>
<evidence type="ECO:0000313" key="5">
    <source>
        <dbReference type="EMBL" id="CAL1399611.1"/>
    </source>
</evidence>
<feature type="region of interest" description="Disordered" evidence="3">
    <location>
        <begin position="209"/>
        <end position="254"/>
    </location>
</feature>
<feature type="domain" description="Tify" evidence="4">
    <location>
        <begin position="106"/>
        <end position="141"/>
    </location>
</feature>
<feature type="region of interest" description="Disordered" evidence="3">
    <location>
        <begin position="164"/>
        <end position="196"/>
    </location>
</feature>
<comment type="subcellular location">
    <subcellularLocation>
        <location evidence="2">Nucleus</location>
    </subcellularLocation>
</comment>
<evidence type="ECO:0000256" key="3">
    <source>
        <dbReference type="SAM" id="MobiDB-lite"/>
    </source>
</evidence>
<comment type="similarity">
    <text evidence="1 2">Belongs to the TIFY/JAZ family.</text>
</comment>
<feature type="compositionally biased region" description="Basic and acidic residues" evidence="3">
    <location>
        <begin position="228"/>
        <end position="243"/>
    </location>
</feature>
<dbReference type="Pfam" id="PF09425">
    <property type="entry name" value="Jas_motif"/>
    <property type="match status" value="1"/>
</dbReference>
<sequence>MVKKLLLSPAPEKSTFAQTCNLLSQYLKAGKANLGDISLAANFDHQQPPVSYKSSSSAAAPTTTLDLLPGIGSSSSSNREGESRELYDGKPLPRFTGFGSTTTGAGGESGAQMTIFYGGKVIVFNDFPAEKAKEIVGLVSEQQGISSNNKSQDEQINNNINTAAAAAASSSSTSPDAGQRIGHLRPPQPRPMGSDLPIARRASLHRFLEKRKDRVTSRGPYHQFESPKAADGDKKNPWIDRRMSQSATHLELSL</sequence>
<dbReference type="PANTHER" id="PTHR33077">
    <property type="entry name" value="PROTEIN TIFY 4A-RELATED-RELATED"/>
    <property type="match status" value="1"/>
</dbReference>
<dbReference type="EMBL" id="OZ034820">
    <property type="protein sequence ID" value="CAL1399611.1"/>
    <property type="molecule type" value="Genomic_DNA"/>
</dbReference>
<keyword evidence="2" id="KW-1184">Jasmonic acid signaling pathway</keyword>
<comment type="domain">
    <text evidence="2">The jas domain is required for interaction with COI1.</text>
</comment>
<gene>
    <name evidence="5" type="ORF">LTRI10_LOCUS39786</name>
</gene>
<dbReference type="Pfam" id="PF06200">
    <property type="entry name" value="tify"/>
    <property type="match status" value="1"/>
</dbReference>
<dbReference type="PROSITE" id="PS51320">
    <property type="entry name" value="TIFY"/>
    <property type="match status" value="1"/>
</dbReference>
<dbReference type="InterPro" id="IPR040390">
    <property type="entry name" value="TIFY/JAZ"/>
</dbReference>
<dbReference type="GO" id="GO:0005634">
    <property type="term" value="C:nucleus"/>
    <property type="evidence" value="ECO:0007669"/>
    <property type="project" value="UniProtKB-SubCell"/>
</dbReference>
<keyword evidence="6" id="KW-1185">Reference proteome</keyword>
<proteinExistence type="inferred from homology"/>
<protein>
    <recommendedName>
        <fullName evidence="2">Protein TIFY</fullName>
    </recommendedName>
    <alternativeName>
        <fullName evidence="2">Jasmonate ZIM domain-containing protein</fullName>
    </alternativeName>
</protein>
<dbReference type="InterPro" id="IPR010399">
    <property type="entry name" value="Tify_dom"/>
</dbReference>
<dbReference type="InterPro" id="IPR018467">
    <property type="entry name" value="CCT_CS"/>
</dbReference>
<comment type="function">
    <text evidence="2">Repressor of jasmonate responses.</text>
</comment>
<feature type="compositionally biased region" description="Basic and acidic residues" evidence="3">
    <location>
        <begin position="79"/>
        <end position="88"/>
    </location>
</feature>
<organism evidence="5 6">
    <name type="scientific">Linum trigynum</name>
    <dbReference type="NCBI Taxonomy" id="586398"/>
    <lineage>
        <taxon>Eukaryota</taxon>
        <taxon>Viridiplantae</taxon>
        <taxon>Streptophyta</taxon>
        <taxon>Embryophyta</taxon>
        <taxon>Tracheophyta</taxon>
        <taxon>Spermatophyta</taxon>
        <taxon>Magnoliopsida</taxon>
        <taxon>eudicotyledons</taxon>
        <taxon>Gunneridae</taxon>
        <taxon>Pentapetalae</taxon>
        <taxon>rosids</taxon>
        <taxon>fabids</taxon>
        <taxon>Malpighiales</taxon>
        <taxon>Linaceae</taxon>
        <taxon>Linum</taxon>
    </lineage>
</organism>
<accession>A0AAV2FMP2</accession>
<evidence type="ECO:0000256" key="1">
    <source>
        <dbReference type="ARBA" id="ARBA00008614"/>
    </source>
</evidence>
<dbReference type="AlphaFoldDB" id="A0AAV2FMP2"/>
<reference evidence="5 6" key="1">
    <citation type="submission" date="2024-04" db="EMBL/GenBank/DDBJ databases">
        <authorList>
            <person name="Fracassetti M."/>
        </authorList>
    </citation>
    <scope>NUCLEOTIDE SEQUENCE [LARGE SCALE GENOMIC DNA]</scope>
</reference>
<evidence type="ECO:0000256" key="2">
    <source>
        <dbReference type="RuleBase" id="RU369065"/>
    </source>
</evidence>